<reference evidence="21 22" key="1">
    <citation type="submission" date="2011-01" db="EMBL/GenBank/DDBJ databases">
        <title>Whole genome sequence of Amphibacillus xylinus NBRC 15112.</title>
        <authorList>
            <person name="Nakazawa H."/>
            <person name="Katano Y."/>
            <person name="Nakamura S."/>
            <person name="Sasagawa M."/>
            <person name="Fukada J."/>
            <person name="Arai T."/>
            <person name="Sasakura N."/>
            <person name="Mochizuki D."/>
            <person name="Hosoyama A."/>
            <person name="Harada K."/>
            <person name="Horikawa H."/>
            <person name="Kato Y."/>
            <person name="Harada T."/>
            <person name="Sasaki K."/>
            <person name="Sekiguchi M."/>
            <person name="Hodoyama M."/>
            <person name="Nishiko R."/>
            <person name="Narita H."/>
            <person name="Hanamaki A."/>
            <person name="Hata C."/>
            <person name="Konno Y."/>
            <person name="Niimura Y."/>
            <person name="Yamazaki S."/>
            <person name="Fujita N."/>
        </authorList>
    </citation>
    <scope>NUCLEOTIDE SEQUENCE [LARGE SCALE GENOMIC DNA]</scope>
    <source>
        <strain evidence="22">ATCC 51415 / DSM 6626 / JCM 7361 / LMG 17667 / NBRC 15112 / Ep01</strain>
    </source>
</reference>
<evidence type="ECO:0000256" key="2">
    <source>
        <dbReference type="ARBA" id="ARBA00004496"/>
    </source>
</evidence>
<feature type="binding site" evidence="17">
    <location>
        <begin position="118"/>
        <end position="124"/>
    </location>
    <ligand>
        <name>ATP</name>
        <dbReference type="ChEBI" id="CHEBI:30616"/>
    </ligand>
</feature>
<dbReference type="GO" id="GO:0009252">
    <property type="term" value="P:peptidoglycan biosynthetic process"/>
    <property type="evidence" value="ECO:0007669"/>
    <property type="project" value="UniProtKB-UniRule"/>
</dbReference>
<dbReference type="EC" id="6.3.2.9" evidence="5 17"/>
<comment type="subcellular location">
    <subcellularLocation>
        <location evidence="2 17 18">Cytoplasm</location>
    </subcellularLocation>
</comment>
<evidence type="ECO:0000256" key="7">
    <source>
        <dbReference type="ARBA" id="ARBA00022490"/>
    </source>
</evidence>
<keyword evidence="9 17" id="KW-0547">Nucleotide-binding</keyword>
<comment type="similarity">
    <text evidence="4 17">Belongs to the MurCDEF family.</text>
</comment>
<dbReference type="Pfam" id="PF21799">
    <property type="entry name" value="MurD-like_N"/>
    <property type="match status" value="1"/>
</dbReference>
<dbReference type="Gene3D" id="3.90.190.20">
    <property type="entry name" value="Mur ligase, C-terminal domain"/>
    <property type="match status" value="1"/>
</dbReference>
<dbReference type="HOGENOM" id="CLU_032540_0_1_9"/>
<evidence type="ECO:0000256" key="4">
    <source>
        <dbReference type="ARBA" id="ARBA00010416"/>
    </source>
</evidence>
<dbReference type="GO" id="GO:0008764">
    <property type="term" value="F:UDP-N-acetylmuramoylalanine-D-glutamate ligase activity"/>
    <property type="evidence" value="ECO:0007669"/>
    <property type="project" value="UniProtKB-UniRule"/>
</dbReference>
<dbReference type="SUPFAM" id="SSF51984">
    <property type="entry name" value="MurCD N-terminal domain"/>
    <property type="match status" value="1"/>
</dbReference>
<dbReference type="GO" id="GO:0071555">
    <property type="term" value="P:cell wall organization"/>
    <property type="evidence" value="ECO:0007669"/>
    <property type="project" value="UniProtKB-KW"/>
</dbReference>
<keyword evidence="17 18" id="KW-0132">Cell division</keyword>
<evidence type="ECO:0000256" key="3">
    <source>
        <dbReference type="ARBA" id="ARBA00004752"/>
    </source>
</evidence>
<dbReference type="UniPathway" id="UPA00219"/>
<dbReference type="InterPro" id="IPR036565">
    <property type="entry name" value="Mur-like_cat_sf"/>
</dbReference>
<keyword evidence="12 17" id="KW-0573">Peptidoglycan synthesis</keyword>
<evidence type="ECO:0000256" key="15">
    <source>
        <dbReference type="ARBA" id="ARBA00032324"/>
    </source>
</evidence>
<proteinExistence type="inferred from homology"/>
<keyword evidence="8 17" id="KW-0436">Ligase</keyword>
<keyword evidence="7 17" id="KW-0963">Cytoplasm</keyword>
<dbReference type="InterPro" id="IPR013221">
    <property type="entry name" value="Mur_ligase_cen"/>
</dbReference>
<evidence type="ECO:0000256" key="13">
    <source>
        <dbReference type="ARBA" id="ARBA00023316"/>
    </source>
</evidence>
<dbReference type="eggNOG" id="COG0771">
    <property type="taxonomic scope" value="Bacteria"/>
</dbReference>
<dbReference type="Pfam" id="PF08245">
    <property type="entry name" value="Mur_ligase_M"/>
    <property type="match status" value="1"/>
</dbReference>
<comment type="pathway">
    <text evidence="3 17 18">Cell wall biogenesis; peptidoglycan biosynthesis.</text>
</comment>
<dbReference type="GO" id="GO:0051301">
    <property type="term" value="P:cell division"/>
    <property type="evidence" value="ECO:0007669"/>
    <property type="project" value="UniProtKB-KW"/>
</dbReference>
<keyword evidence="22" id="KW-1185">Reference proteome</keyword>
<evidence type="ECO:0000256" key="10">
    <source>
        <dbReference type="ARBA" id="ARBA00022840"/>
    </source>
</evidence>
<evidence type="ECO:0000259" key="20">
    <source>
        <dbReference type="Pfam" id="PF08245"/>
    </source>
</evidence>
<sequence>MRQLNNFPYKNVLVLGLAKSGIATCQVLLRNGLNVTANDLKADLSNPELIKLKEQGVQITVGEHPLSLLDGIDLVIKSPGIPYHNELISNALDRNIPVRTEIELLSYLISQPVIGITGSNGKTTTTMLIDDILSNSKMKSRVAGNIGTVAVEVAEQLQEDETLVLELSSFQLMGIDHFSPKVSVLLNLFEAHLDYHGDFNNYQEAKAMIFNQQTEADYLVYNADDPRVCQLIQSAKATLVPFSIKDKQLEGAWVDEQYVYFKDQQIIKLTDIRLVGEHNLANCLASIAASLLVGANLEGINQTLTTFAGVRHRLQFVTERNGRQFYNDSKATNILATSKALASFKQPTMLIAGGLDRGNAFDDLVPFLTNVKGMFLYGETASKLAEAAHKAGVEIIEQAETLDQMVHAAYAASENGDVILLSPACASWDQFKTFEERGDMFIELVHTL</sequence>
<dbReference type="HAMAP" id="MF_00639">
    <property type="entry name" value="MurD"/>
    <property type="match status" value="1"/>
</dbReference>
<keyword evidence="11 17" id="KW-0133">Cell shape</keyword>
<evidence type="ECO:0000313" key="21">
    <source>
        <dbReference type="EMBL" id="BAM47720.1"/>
    </source>
</evidence>
<dbReference type="STRING" id="698758.AXY_15880"/>
<dbReference type="AlphaFoldDB" id="K0IYV3"/>
<evidence type="ECO:0000256" key="8">
    <source>
        <dbReference type="ARBA" id="ARBA00022598"/>
    </source>
</evidence>
<dbReference type="OrthoDB" id="9809796at2"/>
<organism evidence="21 22">
    <name type="scientific">Amphibacillus xylanus (strain ATCC 51415 / DSM 6626 / JCM 7361 / LMG 17667 / NBRC 15112 / Ep01)</name>
    <dbReference type="NCBI Taxonomy" id="698758"/>
    <lineage>
        <taxon>Bacteria</taxon>
        <taxon>Bacillati</taxon>
        <taxon>Bacillota</taxon>
        <taxon>Bacilli</taxon>
        <taxon>Bacillales</taxon>
        <taxon>Bacillaceae</taxon>
        <taxon>Amphibacillus</taxon>
    </lineage>
</organism>
<dbReference type="GO" id="GO:0008360">
    <property type="term" value="P:regulation of cell shape"/>
    <property type="evidence" value="ECO:0007669"/>
    <property type="project" value="UniProtKB-KW"/>
</dbReference>
<evidence type="ECO:0000313" key="22">
    <source>
        <dbReference type="Proteomes" id="UP000006294"/>
    </source>
</evidence>
<dbReference type="PANTHER" id="PTHR43692:SF1">
    <property type="entry name" value="UDP-N-ACETYLMURAMOYLALANINE--D-GLUTAMATE LIGASE"/>
    <property type="match status" value="1"/>
</dbReference>
<dbReference type="Pfam" id="PF02875">
    <property type="entry name" value="Mur_ligase_C"/>
    <property type="match status" value="1"/>
</dbReference>
<evidence type="ECO:0000256" key="16">
    <source>
        <dbReference type="ARBA" id="ARBA00047632"/>
    </source>
</evidence>
<evidence type="ECO:0000256" key="9">
    <source>
        <dbReference type="ARBA" id="ARBA00022741"/>
    </source>
</evidence>
<dbReference type="SUPFAM" id="SSF53244">
    <property type="entry name" value="MurD-like peptide ligases, peptide-binding domain"/>
    <property type="match status" value="1"/>
</dbReference>
<name>K0IYV3_AMPXN</name>
<evidence type="ECO:0000256" key="12">
    <source>
        <dbReference type="ARBA" id="ARBA00022984"/>
    </source>
</evidence>
<dbReference type="RefSeq" id="WP_015010317.1">
    <property type="nucleotide sequence ID" value="NC_018704.1"/>
</dbReference>
<dbReference type="SUPFAM" id="SSF53623">
    <property type="entry name" value="MurD-like peptide ligases, catalytic domain"/>
    <property type="match status" value="1"/>
</dbReference>
<comment type="catalytic activity">
    <reaction evidence="16 17 18">
        <text>UDP-N-acetyl-alpha-D-muramoyl-L-alanine + D-glutamate + ATP = UDP-N-acetyl-alpha-D-muramoyl-L-alanyl-D-glutamate + ADP + phosphate + H(+)</text>
        <dbReference type="Rhea" id="RHEA:16429"/>
        <dbReference type="ChEBI" id="CHEBI:15378"/>
        <dbReference type="ChEBI" id="CHEBI:29986"/>
        <dbReference type="ChEBI" id="CHEBI:30616"/>
        <dbReference type="ChEBI" id="CHEBI:43474"/>
        <dbReference type="ChEBI" id="CHEBI:83898"/>
        <dbReference type="ChEBI" id="CHEBI:83900"/>
        <dbReference type="ChEBI" id="CHEBI:456216"/>
        <dbReference type="EC" id="6.3.2.9"/>
    </reaction>
</comment>
<evidence type="ECO:0000256" key="11">
    <source>
        <dbReference type="ARBA" id="ARBA00022960"/>
    </source>
</evidence>
<dbReference type="NCBIfam" id="TIGR01087">
    <property type="entry name" value="murD"/>
    <property type="match status" value="1"/>
</dbReference>
<evidence type="ECO:0000256" key="14">
    <source>
        <dbReference type="ARBA" id="ARBA00030398"/>
    </source>
</evidence>
<dbReference type="EMBL" id="AP012050">
    <property type="protein sequence ID" value="BAM47720.1"/>
    <property type="molecule type" value="Genomic_DNA"/>
</dbReference>
<dbReference type="GO" id="GO:0005737">
    <property type="term" value="C:cytoplasm"/>
    <property type="evidence" value="ECO:0007669"/>
    <property type="project" value="UniProtKB-SubCell"/>
</dbReference>
<gene>
    <name evidence="17 21" type="primary">murD</name>
    <name evidence="21" type="ordered locus">AXY_15880</name>
</gene>
<protein>
    <recommendedName>
        <fullName evidence="6 17">UDP-N-acetylmuramoylalanine--D-glutamate ligase</fullName>
        <ecNumber evidence="5 17">6.3.2.9</ecNumber>
    </recommendedName>
    <alternativeName>
        <fullName evidence="15 17">D-glutamic acid-adding enzyme</fullName>
    </alternativeName>
    <alternativeName>
        <fullName evidence="14 17">UDP-N-acetylmuramoyl-L-alanyl-D-glutamate synthetase</fullName>
    </alternativeName>
</protein>
<dbReference type="InterPro" id="IPR036615">
    <property type="entry name" value="Mur_ligase_C_dom_sf"/>
</dbReference>
<dbReference type="KEGG" id="axl:AXY_15880"/>
<keyword evidence="17 18" id="KW-0131">Cell cycle</keyword>
<dbReference type="PATRIC" id="fig|698758.3.peg.1585"/>
<keyword evidence="13 17" id="KW-0961">Cell wall biogenesis/degradation</keyword>
<comment type="function">
    <text evidence="1 17 18">Cell wall formation. Catalyzes the addition of glutamate to the nucleotide precursor UDP-N-acetylmuramoyl-L-alanine (UMA).</text>
</comment>
<dbReference type="Gene3D" id="3.40.1190.10">
    <property type="entry name" value="Mur-like, catalytic domain"/>
    <property type="match status" value="1"/>
</dbReference>
<feature type="domain" description="Mur ligase C-terminal" evidence="19">
    <location>
        <begin position="312"/>
        <end position="425"/>
    </location>
</feature>
<dbReference type="Gene3D" id="3.40.50.720">
    <property type="entry name" value="NAD(P)-binding Rossmann-like Domain"/>
    <property type="match status" value="1"/>
</dbReference>
<evidence type="ECO:0000256" key="1">
    <source>
        <dbReference type="ARBA" id="ARBA00002734"/>
    </source>
</evidence>
<dbReference type="InterPro" id="IPR004101">
    <property type="entry name" value="Mur_ligase_C"/>
</dbReference>
<dbReference type="PANTHER" id="PTHR43692">
    <property type="entry name" value="UDP-N-ACETYLMURAMOYLALANINE--D-GLUTAMATE LIGASE"/>
    <property type="match status" value="1"/>
</dbReference>
<accession>K0IYV3</accession>
<evidence type="ECO:0000256" key="18">
    <source>
        <dbReference type="RuleBase" id="RU003664"/>
    </source>
</evidence>
<dbReference type="Proteomes" id="UP000006294">
    <property type="component" value="Chromosome"/>
</dbReference>
<evidence type="ECO:0000259" key="19">
    <source>
        <dbReference type="Pfam" id="PF02875"/>
    </source>
</evidence>
<dbReference type="GO" id="GO:0005524">
    <property type="term" value="F:ATP binding"/>
    <property type="evidence" value="ECO:0007669"/>
    <property type="project" value="UniProtKB-UniRule"/>
</dbReference>
<feature type="domain" description="Mur ligase central" evidence="20">
    <location>
        <begin position="116"/>
        <end position="289"/>
    </location>
</feature>
<keyword evidence="10 17" id="KW-0067">ATP-binding</keyword>
<evidence type="ECO:0000256" key="6">
    <source>
        <dbReference type="ARBA" id="ARBA00015655"/>
    </source>
</evidence>
<dbReference type="InterPro" id="IPR005762">
    <property type="entry name" value="MurD"/>
</dbReference>
<evidence type="ECO:0000256" key="5">
    <source>
        <dbReference type="ARBA" id="ARBA00012212"/>
    </source>
</evidence>
<evidence type="ECO:0000256" key="17">
    <source>
        <dbReference type="HAMAP-Rule" id="MF_00639"/>
    </source>
</evidence>